<dbReference type="Pfam" id="PF13191">
    <property type="entry name" value="AAA_16"/>
    <property type="match status" value="1"/>
</dbReference>
<dbReference type="GO" id="GO:0005737">
    <property type="term" value="C:cytoplasm"/>
    <property type="evidence" value="ECO:0007669"/>
    <property type="project" value="TreeGrafter"/>
</dbReference>
<dbReference type="CDD" id="cd06170">
    <property type="entry name" value="LuxR_C_like"/>
    <property type="match status" value="1"/>
</dbReference>
<dbReference type="InterPro" id="IPR036388">
    <property type="entry name" value="WH-like_DNA-bd_sf"/>
</dbReference>
<dbReference type="Proteomes" id="UP000463857">
    <property type="component" value="Chromosome"/>
</dbReference>
<dbReference type="PANTHER" id="PTHR16305:SF35">
    <property type="entry name" value="TRANSCRIPTIONAL ACTIVATOR DOMAIN"/>
    <property type="match status" value="1"/>
</dbReference>
<accession>A0A7L4YN68</accession>
<keyword evidence="5" id="KW-1185">Reference proteome</keyword>
<dbReference type="Gene3D" id="1.10.10.10">
    <property type="entry name" value="Winged helix-like DNA-binding domain superfamily/Winged helix DNA-binding domain"/>
    <property type="match status" value="1"/>
</dbReference>
<dbReference type="SMART" id="SM00421">
    <property type="entry name" value="HTH_LUXR"/>
    <property type="match status" value="1"/>
</dbReference>
<dbReference type="RefSeq" id="WP_159544712.1">
    <property type="nucleotide sequence ID" value="NZ_CP047156.1"/>
</dbReference>
<feature type="domain" description="HTH luxR-type" evidence="3">
    <location>
        <begin position="899"/>
        <end position="964"/>
    </location>
</feature>
<dbReference type="GO" id="GO:0004016">
    <property type="term" value="F:adenylate cyclase activity"/>
    <property type="evidence" value="ECO:0007669"/>
    <property type="project" value="TreeGrafter"/>
</dbReference>
<dbReference type="InterPro" id="IPR000792">
    <property type="entry name" value="Tscrpt_reg_LuxR_C"/>
</dbReference>
<dbReference type="PANTHER" id="PTHR16305">
    <property type="entry name" value="TESTICULAR SOLUBLE ADENYLYL CYCLASE"/>
    <property type="match status" value="1"/>
</dbReference>
<dbReference type="PROSITE" id="PS50043">
    <property type="entry name" value="HTH_LUXR_2"/>
    <property type="match status" value="1"/>
</dbReference>
<dbReference type="InterPro" id="IPR027417">
    <property type="entry name" value="P-loop_NTPase"/>
</dbReference>
<dbReference type="KEGG" id="eke:EK0264_08595"/>
<organism evidence="4 5">
    <name type="scientific">Epidermidibacterium keratini</name>
    <dbReference type="NCBI Taxonomy" id="1891644"/>
    <lineage>
        <taxon>Bacteria</taxon>
        <taxon>Bacillati</taxon>
        <taxon>Actinomycetota</taxon>
        <taxon>Actinomycetes</taxon>
        <taxon>Sporichthyales</taxon>
        <taxon>Sporichthyaceae</taxon>
        <taxon>Epidermidibacterium</taxon>
    </lineage>
</organism>
<proteinExistence type="predicted"/>
<reference evidence="4 5" key="1">
    <citation type="journal article" date="2018" name="Int. J. Syst. Evol. Microbiol.">
        <title>Epidermidibacterium keratini gen. nov., sp. nov., a member of the family Sporichthyaceae, isolated from keratin epidermis.</title>
        <authorList>
            <person name="Lee D.G."/>
            <person name="Trujillo M.E."/>
            <person name="Kang S."/>
            <person name="Nam J.J."/>
            <person name="Kim Y.J."/>
        </authorList>
    </citation>
    <scope>NUCLEOTIDE SEQUENCE [LARGE SCALE GENOMIC DNA]</scope>
    <source>
        <strain evidence="4 5">EPI-7</strain>
    </source>
</reference>
<dbReference type="PRINTS" id="PR00038">
    <property type="entry name" value="HTHLUXR"/>
</dbReference>
<keyword evidence="1" id="KW-0547">Nucleotide-binding</keyword>
<dbReference type="InParanoid" id="A0A7L4YN68"/>
<name>A0A7L4YN68_9ACTN</name>
<dbReference type="EMBL" id="CP047156">
    <property type="protein sequence ID" value="QHC00333.1"/>
    <property type="molecule type" value="Genomic_DNA"/>
</dbReference>
<dbReference type="InterPro" id="IPR011990">
    <property type="entry name" value="TPR-like_helical_dom_sf"/>
</dbReference>
<dbReference type="SUPFAM" id="SSF46894">
    <property type="entry name" value="C-terminal effector domain of the bipartite response regulators"/>
    <property type="match status" value="1"/>
</dbReference>
<dbReference type="InterPro" id="IPR016032">
    <property type="entry name" value="Sig_transdc_resp-reg_C-effctor"/>
</dbReference>
<gene>
    <name evidence="4" type="ORF">EK0264_08595</name>
</gene>
<evidence type="ECO:0000313" key="4">
    <source>
        <dbReference type="EMBL" id="QHC00333.1"/>
    </source>
</evidence>
<keyword evidence="2" id="KW-0067">ATP-binding</keyword>
<sequence length="966" mass="104181">MSGVPRWGSDTPLVGRREELAALTDAVARADGGRPSGILLAGEAGVGKSRLLHALDQHAAEGGALMLTGYCVDLGHGLPYLPFRDAIGALATDGEYAELIARIPAIAPLVSTELAAEEVDSSAVYGGVLRLLDVLSADRTVVLVLEDLHWADESSRNLLHFLLSRLRRQRLVVIGSYRLDDVYRTHPLRRLLAELVRLPDVERLDLPRLSDPELRTLLKALEHDGAAPPRGVLDKIVHQADGNAFYAEELFAARIDDADPASVPTGLSDLLLTRIERLNQAAQRVVRSASVAGRSVPYSLLRATLTLSDDDLDDALRDVASHHVMHSDDGEVYTFRHALLQEAAYADLLPGERVRLHAAYAELLAAADPSPRTAADRAHHLYESNNLAASLRASLEAAEFARRSGAPAQRLTHLENVLELWGSLPAADVPEGVTEGEVLRRAGAAAFQAGQLPRAVSLGEAAIEASTDDAAKVRAQVELAKTLMALDRDGEAHTLTAAALTLAPPDSESRLWALATHARAVVLTLRVGDDGLMDYTEADQTIGEALELARRLGRSDVEADVIVTMMSATQDDRQSDDGAAQLEHALELARSAGRVDVEQRVVFNLAIGRYEAGRLDAALHWSEVGRALALRSGAESSPYALSVRGIEILSLYHRGRWDEALQRVAEAPKGIADDARMAGSYVAIARGERDVADWIASRLPADGRTGGHFMGWLHGGSAMIEHSAWRGDAEAAYDWYTRTAAASMTDFHREPGARLAALALWAIADDGADRWRAIADDLVQVARSALDYNLDRWRVDGPESLAWMAMAEAEYSRIAGGDEIALFEAAYDAFGYGDRYRQAIIAWRLAELYAAAGRKDEAAERLRAAHEFAASVGAAPLLDKLRDLDARARLHAIAEQPASGGAANPLTERELDVLRLVDEGKTNKQIAATLFISAKTASVHVSNILAKTGAGSRTEAAAIARRSGWL</sequence>
<dbReference type="OrthoDB" id="5476461at2"/>
<dbReference type="SUPFAM" id="SSF52540">
    <property type="entry name" value="P-loop containing nucleoside triphosphate hydrolases"/>
    <property type="match status" value="1"/>
</dbReference>
<dbReference type="Gene3D" id="1.25.40.10">
    <property type="entry name" value="Tetratricopeptide repeat domain"/>
    <property type="match status" value="1"/>
</dbReference>
<dbReference type="AlphaFoldDB" id="A0A7L4YN68"/>
<protein>
    <submittedName>
        <fullName evidence="4">AAA family ATPase</fullName>
    </submittedName>
</protein>
<dbReference type="InterPro" id="IPR041664">
    <property type="entry name" value="AAA_16"/>
</dbReference>
<dbReference type="Pfam" id="PF00196">
    <property type="entry name" value="GerE"/>
    <property type="match status" value="1"/>
</dbReference>
<dbReference type="GO" id="GO:0006355">
    <property type="term" value="P:regulation of DNA-templated transcription"/>
    <property type="evidence" value="ECO:0007669"/>
    <property type="project" value="InterPro"/>
</dbReference>
<evidence type="ECO:0000256" key="2">
    <source>
        <dbReference type="ARBA" id="ARBA00022840"/>
    </source>
</evidence>
<dbReference type="SUPFAM" id="SSF48452">
    <property type="entry name" value="TPR-like"/>
    <property type="match status" value="1"/>
</dbReference>
<dbReference type="Gene3D" id="3.40.50.300">
    <property type="entry name" value="P-loop containing nucleotide triphosphate hydrolases"/>
    <property type="match status" value="1"/>
</dbReference>
<evidence type="ECO:0000256" key="1">
    <source>
        <dbReference type="ARBA" id="ARBA00022741"/>
    </source>
</evidence>
<dbReference type="GO" id="GO:0003677">
    <property type="term" value="F:DNA binding"/>
    <property type="evidence" value="ECO:0007669"/>
    <property type="project" value="InterPro"/>
</dbReference>
<evidence type="ECO:0000313" key="5">
    <source>
        <dbReference type="Proteomes" id="UP000463857"/>
    </source>
</evidence>
<dbReference type="GO" id="GO:0005524">
    <property type="term" value="F:ATP binding"/>
    <property type="evidence" value="ECO:0007669"/>
    <property type="project" value="UniProtKB-KW"/>
</dbReference>
<evidence type="ECO:0000259" key="3">
    <source>
        <dbReference type="PROSITE" id="PS50043"/>
    </source>
</evidence>